<dbReference type="Gene3D" id="3.40.1370.10">
    <property type="match status" value="1"/>
</dbReference>
<sequence length="404" mass="44102">MAAARPMVTVQAVDGSASTEQIALPAVFSAPLRSDIVVQVHTGMNKNARQPYAVKFAAGMQTSAESWGTGRAVSRIPRVPGGGTHRAGQGAFGNMCRGGRMFAPNKTWRRWHRKINVNLKRYAVCSALAATAVPALVMARGHKVDQVAEMPLVVSNDAEGLKKTSKALAVMAAIGAQDDTEKARASVNLRRGKGKMRNRRYIGRKGPLVVYASDEGISKAFRNLPGVELACVDRLNLLQLAPGGHFGRFVIYTKAAMEKLDSIFGTTEKESDVKKGFKVPRNMMSNPDVTRVINSDEIQSIVRQPKEVKKGSTMKKNPLKNLGAMIKLNPYAKTARRHALLLQAQRSELKQKKLENMRNGVSNKLGKPAAVKQVGKDFIAALRKEHDYAGPDYEVFSNWLGNDA</sequence>
<proteinExistence type="inferred from homology"/>
<reference evidence="5" key="1">
    <citation type="submission" date="2021-01" db="EMBL/GenBank/DDBJ databases">
        <authorList>
            <person name="Corre E."/>
            <person name="Pelletier E."/>
            <person name="Niang G."/>
            <person name="Scheremetjew M."/>
            <person name="Finn R."/>
            <person name="Kale V."/>
            <person name="Holt S."/>
            <person name="Cochrane G."/>
            <person name="Meng A."/>
            <person name="Brown T."/>
            <person name="Cohen L."/>
        </authorList>
    </citation>
    <scope>NUCLEOTIDE SEQUENCE</scope>
    <source>
        <strain evidence="5">PLY429</strain>
    </source>
</reference>
<evidence type="ECO:0000259" key="4">
    <source>
        <dbReference type="Pfam" id="PF14374"/>
    </source>
</evidence>
<dbReference type="InterPro" id="IPR013000">
    <property type="entry name" value="Ribosomal_uL4_euk/arc_CS"/>
</dbReference>
<dbReference type="PROSITE" id="PS00939">
    <property type="entry name" value="RIBOSOMAL_L1E"/>
    <property type="match status" value="1"/>
</dbReference>
<keyword evidence="3" id="KW-0687">Ribonucleoprotein</keyword>
<dbReference type="EMBL" id="HBGG01032321">
    <property type="protein sequence ID" value="CAD9214636.1"/>
    <property type="molecule type" value="Transcribed_RNA"/>
</dbReference>
<evidence type="ECO:0000256" key="1">
    <source>
        <dbReference type="ARBA" id="ARBA00010528"/>
    </source>
</evidence>
<dbReference type="SUPFAM" id="SSF52166">
    <property type="entry name" value="Ribosomal protein L4"/>
    <property type="match status" value="1"/>
</dbReference>
<feature type="domain" description="Large ribosomal subunit protein uL4 C-terminal" evidence="4">
    <location>
        <begin position="275"/>
        <end position="347"/>
    </location>
</feature>
<organism evidence="5">
    <name type="scientific">Tetraselmis chuii</name>
    <dbReference type="NCBI Taxonomy" id="63592"/>
    <lineage>
        <taxon>Eukaryota</taxon>
        <taxon>Viridiplantae</taxon>
        <taxon>Chlorophyta</taxon>
        <taxon>core chlorophytes</taxon>
        <taxon>Chlorodendrophyceae</taxon>
        <taxon>Chlorodendrales</taxon>
        <taxon>Chlorodendraceae</taxon>
        <taxon>Tetraselmis</taxon>
    </lineage>
</organism>
<dbReference type="InterPro" id="IPR045240">
    <property type="entry name" value="Ribosomal_uL4_euk/arch"/>
</dbReference>
<name>A0A7S1T0J2_9CHLO</name>
<evidence type="ECO:0000313" key="5">
    <source>
        <dbReference type="EMBL" id="CAD9214636.1"/>
    </source>
</evidence>
<dbReference type="Pfam" id="PF00573">
    <property type="entry name" value="Ribosomal_L4"/>
    <property type="match status" value="1"/>
</dbReference>
<evidence type="ECO:0000256" key="3">
    <source>
        <dbReference type="ARBA" id="ARBA00023274"/>
    </source>
</evidence>
<gene>
    <name evidence="5" type="ORF">TCHU04912_LOCUS16876</name>
</gene>
<dbReference type="Pfam" id="PF14374">
    <property type="entry name" value="Ribos_L4_asso_C"/>
    <property type="match status" value="1"/>
</dbReference>
<keyword evidence="2" id="KW-0689">Ribosomal protein</keyword>
<dbReference type="GO" id="GO:0006412">
    <property type="term" value="P:translation"/>
    <property type="evidence" value="ECO:0007669"/>
    <property type="project" value="InterPro"/>
</dbReference>
<evidence type="ECO:0000256" key="2">
    <source>
        <dbReference type="ARBA" id="ARBA00022980"/>
    </source>
</evidence>
<protein>
    <recommendedName>
        <fullName evidence="4">Large ribosomal subunit protein uL4 C-terminal domain-containing protein</fullName>
    </recommendedName>
</protein>
<comment type="similarity">
    <text evidence="1">Belongs to the universal ribosomal protein uL4 family.</text>
</comment>
<dbReference type="GO" id="GO:0003735">
    <property type="term" value="F:structural constituent of ribosome"/>
    <property type="evidence" value="ECO:0007669"/>
    <property type="project" value="InterPro"/>
</dbReference>
<dbReference type="AlphaFoldDB" id="A0A7S1T0J2"/>
<dbReference type="GO" id="GO:0005840">
    <property type="term" value="C:ribosome"/>
    <property type="evidence" value="ECO:0007669"/>
    <property type="project" value="UniProtKB-KW"/>
</dbReference>
<dbReference type="FunFam" id="3.40.1370.10:FF:000002">
    <property type="entry name" value="60S ribosomal protein L4"/>
    <property type="match status" value="1"/>
</dbReference>
<dbReference type="PANTHER" id="PTHR19431">
    <property type="entry name" value="60S RIBOSOMAL PROTEIN L4"/>
    <property type="match status" value="1"/>
</dbReference>
<dbReference type="GO" id="GO:1990904">
    <property type="term" value="C:ribonucleoprotein complex"/>
    <property type="evidence" value="ECO:0007669"/>
    <property type="project" value="UniProtKB-KW"/>
</dbReference>
<accession>A0A7S1T0J2</accession>
<dbReference type="InterPro" id="IPR023574">
    <property type="entry name" value="Ribosomal_uL4_dom_sf"/>
</dbReference>
<dbReference type="InterPro" id="IPR002136">
    <property type="entry name" value="Ribosomal_uL4"/>
</dbReference>
<dbReference type="InterPro" id="IPR025755">
    <property type="entry name" value="Ribos_uL4_C_dom"/>
</dbReference>